<dbReference type="InterPro" id="IPR005467">
    <property type="entry name" value="His_kinase_dom"/>
</dbReference>
<dbReference type="CDD" id="cd00075">
    <property type="entry name" value="HATPase"/>
    <property type="match status" value="1"/>
</dbReference>
<evidence type="ECO:0000256" key="9">
    <source>
        <dbReference type="SAM" id="Phobius"/>
    </source>
</evidence>
<feature type="transmembrane region" description="Helical" evidence="9">
    <location>
        <begin position="43"/>
        <end position="64"/>
    </location>
</feature>
<protein>
    <recommendedName>
        <fullName evidence="2">histidine kinase</fullName>
        <ecNumber evidence="2">2.7.13.3</ecNumber>
    </recommendedName>
</protein>
<dbReference type="CDD" id="cd00082">
    <property type="entry name" value="HisKA"/>
    <property type="match status" value="1"/>
</dbReference>
<keyword evidence="6 11" id="KW-0418">Kinase</keyword>
<dbReference type="InterPro" id="IPR050351">
    <property type="entry name" value="BphY/WalK/GraS-like"/>
</dbReference>
<keyword evidence="9" id="KW-0472">Membrane</keyword>
<gene>
    <name evidence="11" type="ORF">ACFSC0_11100</name>
</gene>
<organism evidence="11 12">
    <name type="scientific">Phenylobacterium terrae</name>
    <dbReference type="NCBI Taxonomy" id="2665495"/>
    <lineage>
        <taxon>Bacteria</taxon>
        <taxon>Pseudomonadati</taxon>
        <taxon>Pseudomonadota</taxon>
        <taxon>Alphaproteobacteria</taxon>
        <taxon>Caulobacterales</taxon>
        <taxon>Caulobacteraceae</taxon>
        <taxon>Phenylobacterium</taxon>
    </lineage>
</organism>
<evidence type="ECO:0000259" key="10">
    <source>
        <dbReference type="PROSITE" id="PS50109"/>
    </source>
</evidence>
<evidence type="ECO:0000313" key="11">
    <source>
        <dbReference type="EMBL" id="MFD1783941.1"/>
    </source>
</evidence>
<dbReference type="EMBL" id="JBHUEY010000001">
    <property type="protein sequence ID" value="MFD1783941.1"/>
    <property type="molecule type" value="Genomic_DNA"/>
</dbReference>
<dbReference type="InterPro" id="IPR004358">
    <property type="entry name" value="Sig_transdc_His_kin-like_C"/>
</dbReference>
<keyword evidence="9" id="KW-1133">Transmembrane helix</keyword>
<reference evidence="12" key="1">
    <citation type="journal article" date="2019" name="Int. J. Syst. Evol. Microbiol.">
        <title>The Global Catalogue of Microorganisms (GCM) 10K type strain sequencing project: providing services to taxonomists for standard genome sequencing and annotation.</title>
        <authorList>
            <consortium name="The Broad Institute Genomics Platform"/>
            <consortium name="The Broad Institute Genome Sequencing Center for Infectious Disease"/>
            <person name="Wu L."/>
            <person name="Ma J."/>
        </authorList>
    </citation>
    <scope>NUCLEOTIDE SEQUENCE [LARGE SCALE GENOMIC DNA]</scope>
    <source>
        <strain evidence="12">DFY28</strain>
    </source>
</reference>
<accession>A0ABW4N1Z9</accession>
<evidence type="ECO:0000313" key="12">
    <source>
        <dbReference type="Proteomes" id="UP001597237"/>
    </source>
</evidence>
<dbReference type="PRINTS" id="PR00344">
    <property type="entry name" value="BCTRLSENSOR"/>
</dbReference>
<sequence>MPPPHPTAASWLRRPAWPILAAGGVGALSLAALAAADWADVRAAAMAIAVVMVAAGLLAGAVAARREEGPASALLINASAERAALPWLRLLDALPDPVLVVSAREPDDPIGKKFVLVNAAARELLRIQRDEGLLVTVLRDPQVLAALDQALFQDRGAEASYQPAGAQDRVLRVAARPLEPGPDGARLALLTFHDDTELYRIEQTRVDFLANASHELRTPLTSLRGFIETLRGHARGDPAAQDRFLGIMQAQAERMSRLIDDLLSLSRIELSEHVPPSEAVDLVEVARDVADALAPQAKARGVRIEVDTPEAPAQLTGDHDQLVQVVQNLTDNALKYSPEGGSVRIAVESGLAAEAAAGPRRKDAHRLPLLTPDLGKGPFVAVTVSDEGPGIAREHLPRLTERFYRVEGQKSGDRLGTGLGLAIVKHILNRHYGGLVVESAPGQGTAFTAYLPISEPAEAEAPPRRIATQLS</sequence>
<dbReference type="SMART" id="SM00388">
    <property type="entry name" value="HisKA"/>
    <property type="match status" value="1"/>
</dbReference>
<dbReference type="RefSeq" id="WP_377282869.1">
    <property type="nucleotide sequence ID" value="NZ_JBHRSI010000008.1"/>
</dbReference>
<dbReference type="Pfam" id="PF00512">
    <property type="entry name" value="HisKA"/>
    <property type="match status" value="1"/>
</dbReference>
<feature type="transmembrane region" description="Helical" evidence="9">
    <location>
        <begin position="16"/>
        <end position="36"/>
    </location>
</feature>
<dbReference type="InterPro" id="IPR036890">
    <property type="entry name" value="HATPase_C_sf"/>
</dbReference>
<dbReference type="Gene3D" id="1.10.287.130">
    <property type="match status" value="1"/>
</dbReference>
<keyword evidence="5" id="KW-0547">Nucleotide-binding</keyword>
<evidence type="ECO:0000256" key="5">
    <source>
        <dbReference type="ARBA" id="ARBA00022741"/>
    </source>
</evidence>
<proteinExistence type="predicted"/>
<comment type="caution">
    <text evidence="11">The sequence shown here is derived from an EMBL/GenBank/DDBJ whole genome shotgun (WGS) entry which is preliminary data.</text>
</comment>
<evidence type="ECO:0000256" key="8">
    <source>
        <dbReference type="ARBA" id="ARBA00023012"/>
    </source>
</evidence>
<keyword evidence="9" id="KW-0812">Transmembrane</keyword>
<feature type="domain" description="Histidine kinase" evidence="10">
    <location>
        <begin position="211"/>
        <end position="455"/>
    </location>
</feature>
<evidence type="ECO:0000256" key="1">
    <source>
        <dbReference type="ARBA" id="ARBA00000085"/>
    </source>
</evidence>
<evidence type="ECO:0000256" key="2">
    <source>
        <dbReference type="ARBA" id="ARBA00012438"/>
    </source>
</evidence>
<evidence type="ECO:0000256" key="4">
    <source>
        <dbReference type="ARBA" id="ARBA00022679"/>
    </source>
</evidence>
<dbReference type="Pfam" id="PF02518">
    <property type="entry name" value="HATPase_c"/>
    <property type="match status" value="1"/>
</dbReference>
<keyword evidence="7" id="KW-0067">ATP-binding</keyword>
<dbReference type="InterPro" id="IPR003594">
    <property type="entry name" value="HATPase_dom"/>
</dbReference>
<dbReference type="EC" id="2.7.13.3" evidence="2"/>
<dbReference type="Proteomes" id="UP001597237">
    <property type="component" value="Unassembled WGS sequence"/>
</dbReference>
<evidence type="ECO:0000256" key="3">
    <source>
        <dbReference type="ARBA" id="ARBA00022553"/>
    </source>
</evidence>
<dbReference type="PANTHER" id="PTHR42878:SF7">
    <property type="entry name" value="SENSOR HISTIDINE KINASE GLRK"/>
    <property type="match status" value="1"/>
</dbReference>
<dbReference type="InterPro" id="IPR003661">
    <property type="entry name" value="HisK_dim/P_dom"/>
</dbReference>
<keyword evidence="8" id="KW-0902">Two-component regulatory system</keyword>
<dbReference type="SMART" id="SM00387">
    <property type="entry name" value="HATPase_c"/>
    <property type="match status" value="1"/>
</dbReference>
<dbReference type="PROSITE" id="PS50109">
    <property type="entry name" value="HIS_KIN"/>
    <property type="match status" value="1"/>
</dbReference>
<evidence type="ECO:0000256" key="7">
    <source>
        <dbReference type="ARBA" id="ARBA00022840"/>
    </source>
</evidence>
<name>A0ABW4N1Z9_9CAUL</name>
<keyword evidence="4" id="KW-0808">Transferase</keyword>
<evidence type="ECO:0000256" key="6">
    <source>
        <dbReference type="ARBA" id="ARBA00022777"/>
    </source>
</evidence>
<dbReference type="SUPFAM" id="SSF55874">
    <property type="entry name" value="ATPase domain of HSP90 chaperone/DNA topoisomerase II/histidine kinase"/>
    <property type="match status" value="1"/>
</dbReference>
<dbReference type="InterPro" id="IPR036097">
    <property type="entry name" value="HisK_dim/P_sf"/>
</dbReference>
<dbReference type="GO" id="GO:0016301">
    <property type="term" value="F:kinase activity"/>
    <property type="evidence" value="ECO:0007669"/>
    <property type="project" value="UniProtKB-KW"/>
</dbReference>
<dbReference type="PANTHER" id="PTHR42878">
    <property type="entry name" value="TWO-COMPONENT HISTIDINE KINASE"/>
    <property type="match status" value="1"/>
</dbReference>
<comment type="catalytic activity">
    <reaction evidence="1">
        <text>ATP + protein L-histidine = ADP + protein N-phospho-L-histidine.</text>
        <dbReference type="EC" id="2.7.13.3"/>
    </reaction>
</comment>
<keyword evidence="12" id="KW-1185">Reference proteome</keyword>
<dbReference type="Gene3D" id="3.30.565.10">
    <property type="entry name" value="Histidine kinase-like ATPase, C-terminal domain"/>
    <property type="match status" value="1"/>
</dbReference>
<dbReference type="SUPFAM" id="SSF47384">
    <property type="entry name" value="Homodimeric domain of signal transducing histidine kinase"/>
    <property type="match status" value="1"/>
</dbReference>
<keyword evidence="3" id="KW-0597">Phosphoprotein</keyword>